<dbReference type="RefSeq" id="WP_308704051.1">
    <property type="nucleotide sequence ID" value="NZ_AP027463.1"/>
</dbReference>
<sequence length="229" mass="25852">MINGALYQTTATDIKKNILAGNYEVGALIPTENQLEKMYGVSKITIRKAVELLVAEGYLQKKSGIGTKVISNNLFNKLSKAKSYASIVNEHGTLTKTILKIKLVSPTATPFEASDQKVLYIKRLYTLNGQPFIIFEHYLPNIAIQSELKELRHRSLYKILKDSGQEINHFKDTFKAVRLDAADQKVLQSANGLAMKRQRQGFDRAGNLIEFSIAVYDTNKFPYEIDYEV</sequence>
<dbReference type="SMART" id="SM00866">
    <property type="entry name" value="UTRA"/>
    <property type="match status" value="1"/>
</dbReference>
<keyword evidence="6" id="KW-1185">Reference proteome</keyword>
<dbReference type="InterPro" id="IPR028978">
    <property type="entry name" value="Chorismate_lyase_/UTRA_dom_sf"/>
</dbReference>
<evidence type="ECO:0000259" key="4">
    <source>
        <dbReference type="PROSITE" id="PS50949"/>
    </source>
</evidence>
<dbReference type="PROSITE" id="PS50949">
    <property type="entry name" value="HTH_GNTR"/>
    <property type="match status" value="1"/>
</dbReference>
<evidence type="ECO:0000313" key="5">
    <source>
        <dbReference type="EMBL" id="MDQ7938364.1"/>
    </source>
</evidence>
<dbReference type="PANTHER" id="PTHR44846">
    <property type="entry name" value="MANNOSYL-D-GLYCERATE TRANSPORT/METABOLISM SYSTEM REPRESSOR MNGR-RELATED"/>
    <property type="match status" value="1"/>
</dbReference>
<proteinExistence type="predicted"/>
<dbReference type="Pfam" id="PF07702">
    <property type="entry name" value="UTRA"/>
    <property type="match status" value="1"/>
</dbReference>
<dbReference type="Pfam" id="PF00392">
    <property type="entry name" value="GntR"/>
    <property type="match status" value="1"/>
</dbReference>
<keyword evidence="2" id="KW-0238">DNA-binding</keyword>
<name>A0ABU1ABL9_9LACO</name>
<evidence type="ECO:0000256" key="1">
    <source>
        <dbReference type="ARBA" id="ARBA00023015"/>
    </source>
</evidence>
<dbReference type="SUPFAM" id="SSF46785">
    <property type="entry name" value="Winged helix' DNA-binding domain"/>
    <property type="match status" value="1"/>
</dbReference>
<dbReference type="Gene3D" id="3.40.1410.10">
    <property type="entry name" value="Chorismate lyase-like"/>
    <property type="match status" value="1"/>
</dbReference>
<evidence type="ECO:0000256" key="3">
    <source>
        <dbReference type="ARBA" id="ARBA00023163"/>
    </source>
</evidence>
<evidence type="ECO:0000313" key="6">
    <source>
        <dbReference type="Proteomes" id="UP001227831"/>
    </source>
</evidence>
<dbReference type="InterPro" id="IPR000524">
    <property type="entry name" value="Tscrpt_reg_HTH_GntR"/>
</dbReference>
<comment type="caution">
    <text evidence="5">The sequence shown here is derived from an EMBL/GenBank/DDBJ whole genome shotgun (WGS) entry which is preliminary data.</text>
</comment>
<dbReference type="CDD" id="cd07377">
    <property type="entry name" value="WHTH_GntR"/>
    <property type="match status" value="1"/>
</dbReference>
<keyword evidence="1" id="KW-0805">Transcription regulation</keyword>
<dbReference type="InterPro" id="IPR050679">
    <property type="entry name" value="Bact_HTH_transcr_reg"/>
</dbReference>
<dbReference type="PANTHER" id="PTHR44846:SF1">
    <property type="entry name" value="MANNOSYL-D-GLYCERATE TRANSPORT_METABOLISM SYSTEM REPRESSOR MNGR-RELATED"/>
    <property type="match status" value="1"/>
</dbReference>
<feature type="domain" description="HTH gntR-type" evidence="4">
    <location>
        <begin position="4"/>
        <end position="72"/>
    </location>
</feature>
<gene>
    <name evidence="5" type="ORF">RA086_12165</name>
</gene>
<dbReference type="InterPro" id="IPR036388">
    <property type="entry name" value="WH-like_DNA-bd_sf"/>
</dbReference>
<keyword evidence="3" id="KW-0804">Transcription</keyword>
<dbReference type="Proteomes" id="UP001227831">
    <property type="component" value="Unassembled WGS sequence"/>
</dbReference>
<evidence type="ECO:0000256" key="2">
    <source>
        <dbReference type="ARBA" id="ARBA00023125"/>
    </source>
</evidence>
<accession>A0ABU1ABL9</accession>
<reference evidence="5 6" key="1">
    <citation type="journal article" date="2023" name="Int. J. Syst. Evol. Microbiol.">
        <title>Lactiplantibacillus brownii sp. nov., a novel psychrotolerant species isolated from sauerkraut.</title>
        <authorList>
            <person name="Heng Y.C."/>
            <person name="Silvaraju S."/>
            <person name="Lee J.K.Y."/>
            <person name="Kittelmann S."/>
        </authorList>
    </citation>
    <scope>NUCLEOTIDE SEQUENCE [LARGE SCALE GENOMIC DNA]</scope>
    <source>
        <strain evidence="5 6">WILCCON 0030</strain>
    </source>
</reference>
<organism evidence="5 6">
    <name type="scientific">Lactiplantibacillus brownii</name>
    <dbReference type="NCBI Taxonomy" id="3069269"/>
    <lineage>
        <taxon>Bacteria</taxon>
        <taxon>Bacillati</taxon>
        <taxon>Bacillota</taxon>
        <taxon>Bacilli</taxon>
        <taxon>Lactobacillales</taxon>
        <taxon>Lactobacillaceae</taxon>
        <taxon>Lactiplantibacillus</taxon>
    </lineage>
</organism>
<protein>
    <submittedName>
        <fullName evidence="5">GntR family transcriptional regulator</fullName>
    </submittedName>
</protein>
<dbReference type="InterPro" id="IPR011663">
    <property type="entry name" value="UTRA"/>
</dbReference>
<dbReference type="Gene3D" id="1.10.10.10">
    <property type="entry name" value="Winged helix-like DNA-binding domain superfamily/Winged helix DNA-binding domain"/>
    <property type="match status" value="1"/>
</dbReference>
<dbReference type="SUPFAM" id="SSF64288">
    <property type="entry name" value="Chorismate lyase-like"/>
    <property type="match status" value="1"/>
</dbReference>
<dbReference type="SMART" id="SM00345">
    <property type="entry name" value="HTH_GNTR"/>
    <property type="match status" value="1"/>
</dbReference>
<dbReference type="InterPro" id="IPR036390">
    <property type="entry name" value="WH_DNA-bd_sf"/>
</dbReference>
<dbReference type="PRINTS" id="PR00035">
    <property type="entry name" value="HTHGNTR"/>
</dbReference>
<dbReference type="EMBL" id="JAVCWF010000001">
    <property type="protein sequence ID" value="MDQ7938364.1"/>
    <property type="molecule type" value="Genomic_DNA"/>
</dbReference>